<evidence type="ECO:0000313" key="2">
    <source>
        <dbReference type="EMBL" id="GLI58624.1"/>
    </source>
</evidence>
<organism evidence="2 3">
    <name type="scientific">Volvox africanus</name>
    <dbReference type="NCBI Taxonomy" id="51714"/>
    <lineage>
        <taxon>Eukaryota</taxon>
        <taxon>Viridiplantae</taxon>
        <taxon>Chlorophyta</taxon>
        <taxon>core chlorophytes</taxon>
        <taxon>Chlorophyceae</taxon>
        <taxon>CS clade</taxon>
        <taxon>Chlamydomonadales</taxon>
        <taxon>Volvocaceae</taxon>
        <taxon>Volvox</taxon>
    </lineage>
</organism>
<accession>A0ABQ5RMS3</accession>
<name>A0ABQ5RMS3_9CHLO</name>
<dbReference type="EMBL" id="BSDZ01000003">
    <property type="protein sequence ID" value="GLI58624.1"/>
    <property type="molecule type" value="Genomic_DNA"/>
</dbReference>
<feature type="compositionally biased region" description="Low complexity" evidence="1">
    <location>
        <begin position="26"/>
        <end position="45"/>
    </location>
</feature>
<proteinExistence type="predicted"/>
<sequence length="140" mass="15069">MPSASPFTITPPKACAPRKDGRLQASSGSIQGRRRQLSGQRQLGGLDHRDGVNGHPLRCKHATGVRGLSRPVQAPSILPNDAQLVYPPLHDVAALDRPFGRLLRDSSHLRLVYKAICAFNPNSCDLSNAHGSFDAVCLSL</sequence>
<reference evidence="2 3" key="1">
    <citation type="journal article" date="2023" name="IScience">
        <title>Expanded male sex-determining region conserved during the evolution of homothallism in the green alga Volvox.</title>
        <authorList>
            <person name="Yamamoto K."/>
            <person name="Matsuzaki R."/>
            <person name="Mahakham W."/>
            <person name="Heman W."/>
            <person name="Sekimoto H."/>
            <person name="Kawachi M."/>
            <person name="Minakuchi Y."/>
            <person name="Toyoda A."/>
            <person name="Nozaki H."/>
        </authorList>
    </citation>
    <scope>NUCLEOTIDE SEQUENCE [LARGE SCALE GENOMIC DNA]</scope>
    <source>
        <strain evidence="2 3">NIES-4468</strain>
    </source>
</reference>
<evidence type="ECO:0000256" key="1">
    <source>
        <dbReference type="SAM" id="MobiDB-lite"/>
    </source>
</evidence>
<comment type="caution">
    <text evidence="2">The sequence shown here is derived from an EMBL/GenBank/DDBJ whole genome shotgun (WGS) entry which is preliminary data.</text>
</comment>
<gene>
    <name evidence="2" type="ORF">VaNZ11_000359</name>
</gene>
<feature type="region of interest" description="Disordered" evidence="1">
    <location>
        <begin position="1"/>
        <end position="56"/>
    </location>
</feature>
<dbReference type="Proteomes" id="UP001165090">
    <property type="component" value="Unassembled WGS sequence"/>
</dbReference>
<evidence type="ECO:0000313" key="3">
    <source>
        <dbReference type="Proteomes" id="UP001165090"/>
    </source>
</evidence>
<keyword evidence="3" id="KW-1185">Reference proteome</keyword>
<protein>
    <submittedName>
        <fullName evidence="2">Uncharacterized protein</fullName>
    </submittedName>
</protein>